<comment type="caution">
    <text evidence="5">The sequence shown here is derived from an EMBL/GenBank/DDBJ whole genome shotgun (WGS) entry which is preliminary data.</text>
</comment>
<dbReference type="Pfam" id="PF13240">
    <property type="entry name" value="Zn_Ribbon_1"/>
    <property type="match status" value="1"/>
</dbReference>
<sequence>MICPNCNSEIRDDALFCPLCGKPTGLDATGTDTSLPDESQADATQVLEPAADATQADAAQVEAASGAPAGGKARKHRGPSRKAIVAIVVAGVVAAGAVGGGLYYHQQQVELAERERQEELEREQQRAAALDALRHQDHPVTFTIQADGYEAEDGPIPVRITGTDLDGTSVDTTCYVSQDGSGTTLKSGSYEATVVASPLTKSGTLYATPDSPISFEIPVAEEADGGSAGAASDSGDSADAGGSGAAATPTEGGTIQLAALDPLDQTDDVIDAAYQAALDGGLDAGTADAYRQAAVDVRTAAEKAKEEAEAKAAAERRAQDAHAAYSTFLQGTYDWGSDKGTDLGKCKFALVDLDGDGVDELLVQNPNASHATGYERLFGYNGGQVVELAAGRDGFKIFRSGAILSLSVGRGVVGRHLPHPPERQDVRGGELQDGRHPRLVGHHADVLRPRRRVRTVLQEPEGKRHGRGPRHLPRNGPQARGPGGRPQPGGQHRRQPQPASGLMPCGWDRGEGPRVTRPGRGALRRRLRTATRAVPPLADDAARRRRPL</sequence>
<name>A0ABU7RBT0_9ACTN</name>
<protein>
    <submittedName>
        <fullName evidence="5">Zinc ribbon domain-containing protein</fullName>
    </submittedName>
</protein>
<feature type="compositionally biased region" description="Low complexity" evidence="2">
    <location>
        <begin position="229"/>
        <end position="240"/>
    </location>
</feature>
<dbReference type="Proteomes" id="UP001332931">
    <property type="component" value="Unassembled WGS sequence"/>
</dbReference>
<feature type="compositionally biased region" description="Basic and acidic residues" evidence="2">
    <location>
        <begin position="419"/>
        <end position="448"/>
    </location>
</feature>
<keyword evidence="1" id="KW-0175">Coiled coil</keyword>
<keyword evidence="6" id="KW-1185">Reference proteome</keyword>
<keyword evidence="3" id="KW-0472">Membrane</keyword>
<dbReference type="EMBL" id="JAZGJQ010000012">
    <property type="protein sequence ID" value="MEE6148054.1"/>
    <property type="molecule type" value="Genomic_DNA"/>
</dbReference>
<organism evidence="5 6">
    <name type="scientific">Olsenella absiana</name>
    <dbReference type="NCBI Taxonomy" id="3115222"/>
    <lineage>
        <taxon>Bacteria</taxon>
        <taxon>Bacillati</taxon>
        <taxon>Actinomycetota</taxon>
        <taxon>Coriobacteriia</taxon>
        <taxon>Coriobacteriales</taxon>
        <taxon>Atopobiaceae</taxon>
        <taxon>Olsenella</taxon>
    </lineage>
</organism>
<evidence type="ECO:0000313" key="6">
    <source>
        <dbReference type="Proteomes" id="UP001332931"/>
    </source>
</evidence>
<feature type="region of interest" description="Disordered" evidence="2">
    <location>
        <begin position="415"/>
        <end position="548"/>
    </location>
</feature>
<feature type="domain" description="Zinc-ribbon" evidence="4">
    <location>
        <begin position="3"/>
        <end position="23"/>
    </location>
</feature>
<feature type="compositionally biased region" description="Low complexity" evidence="2">
    <location>
        <begin position="530"/>
        <end position="539"/>
    </location>
</feature>
<feature type="transmembrane region" description="Helical" evidence="3">
    <location>
        <begin position="83"/>
        <end position="104"/>
    </location>
</feature>
<dbReference type="RefSeq" id="WP_330958819.1">
    <property type="nucleotide sequence ID" value="NZ_JAZGJQ010000012.1"/>
</dbReference>
<feature type="region of interest" description="Disordered" evidence="2">
    <location>
        <begin position="224"/>
        <end position="249"/>
    </location>
</feature>
<evidence type="ECO:0000259" key="4">
    <source>
        <dbReference type="Pfam" id="PF13240"/>
    </source>
</evidence>
<evidence type="ECO:0000256" key="2">
    <source>
        <dbReference type="SAM" id="MobiDB-lite"/>
    </source>
</evidence>
<feature type="coiled-coil region" evidence="1">
    <location>
        <begin position="287"/>
        <end position="321"/>
    </location>
</feature>
<evidence type="ECO:0000256" key="3">
    <source>
        <dbReference type="SAM" id="Phobius"/>
    </source>
</evidence>
<proteinExistence type="predicted"/>
<keyword evidence="3" id="KW-1133">Transmembrane helix</keyword>
<accession>A0ABU7RBT0</accession>
<evidence type="ECO:0000256" key="1">
    <source>
        <dbReference type="SAM" id="Coils"/>
    </source>
</evidence>
<gene>
    <name evidence="5" type="ORF">VXJ25_08690</name>
</gene>
<keyword evidence="3" id="KW-0812">Transmembrane</keyword>
<dbReference type="InterPro" id="IPR026870">
    <property type="entry name" value="Zinc_ribbon_dom"/>
</dbReference>
<feature type="compositionally biased region" description="Basic residues" evidence="2">
    <location>
        <begin position="464"/>
        <end position="473"/>
    </location>
</feature>
<reference evidence="5 6" key="1">
    <citation type="submission" date="2024-01" db="EMBL/GenBank/DDBJ databases">
        <title>Description of Olsenella sp. nov., isolated from pig feces.</title>
        <authorList>
            <person name="Chang Y.-H."/>
        </authorList>
    </citation>
    <scope>NUCLEOTIDE SEQUENCE [LARGE SCALE GENOMIC DNA]</scope>
    <source>
        <strain evidence="5 6">YH-ols2223</strain>
    </source>
</reference>
<evidence type="ECO:0000313" key="5">
    <source>
        <dbReference type="EMBL" id="MEE6148054.1"/>
    </source>
</evidence>